<dbReference type="CDD" id="cd09598">
    <property type="entry name" value="M4_like"/>
    <property type="match status" value="1"/>
</dbReference>
<proteinExistence type="predicted"/>
<gene>
    <name evidence="1" type="ORF">ACJ41P_25370</name>
</gene>
<keyword evidence="2" id="KW-1185">Reference proteome</keyword>
<evidence type="ECO:0008006" key="3">
    <source>
        <dbReference type="Google" id="ProtNLM"/>
    </source>
</evidence>
<dbReference type="Proteomes" id="UP001628281">
    <property type="component" value="Unassembled WGS sequence"/>
</dbReference>
<name>A0ABW8VDZ8_9PROT</name>
<dbReference type="EMBL" id="JBJLSN010000050">
    <property type="protein sequence ID" value="MFL7904483.1"/>
    <property type="molecule type" value="Genomic_DNA"/>
</dbReference>
<protein>
    <recommendedName>
        <fullName evidence="3">Peptidase M4 domain-containing protein</fullName>
    </recommendedName>
</protein>
<reference evidence="1 2" key="1">
    <citation type="submission" date="2024-11" db="EMBL/GenBank/DDBJ databases">
        <title>Draft genome sequences of two bacteria associated to sugarcane roots in Colombia.</title>
        <authorList>
            <person name="Pardo-Diaz S."/>
            <person name="Masmela-Mendoza J."/>
            <person name="Delgadillo-Duran P."/>
            <person name="Bautista E.J."/>
            <person name="Rojas-Tapias D.F."/>
        </authorList>
    </citation>
    <scope>NUCLEOTIDE SEQUENCE [LARGE SCALE GENOMIC DNA]</scope>
    <source>
        <strain evidence="1 2">Ap18</strain>
    </source>
</reference>
<evidence type="ECO:0000313" key="1">
    <source>
        <dbReference type="EMBL" id="MFL7904483.1"/>
    </source>
</evidence>
<comment type="caution">
    <text evidence="1">The sequence shown here is derived from an EMBL/GenBank/DDBJ whole genome shotgun (WGS) entry which is preliminary data.</text>
</comment>
<accession>A0ABW8VDZ8</accession>
<dbReference type="SUPFAM" id="SSF55486">
    <property type="entry name" value="Metalloproteases ('zincins'), catalytic domain"/>
    <property type="match status" value="1"/>
</dbReference>
<organism evidence="1 2">
    <name type="scientific">Azospirillum argentinense</name>
    <dbReference type="NCBI Taxonomy" id="2970906"/>
    <lineage>
        <taxon>Bacteria</taxon>
        <taxon>Pseudomonadati</taxon>
        <taxon>Pseudomonadota</taxon>
        <taxon>Alphaproteobacteria</taxon>
        <taxon>Rhodospirillales</taxon>
        <taxon>Azospirillaceae</taxon>
        <taxon>Azospirillum</taxon>
    </lineage>
</organism>
<sequence length="547" mass="60466">MAQDPSIQRNGRIVTSEIDIPAELLEPGPTGYRVMVVDYDASNNVLYQPADAGDDAAPLVVSDDPGVLLADPAQHALNAYAIVMRILSRFEFALGRRVAWGFGGHQLHVSPHAFAEANAFYAREHRALLLGYFQGQSGARVYTCLAHDIVAHETAHALLDGLRRRYLEPSSPDQAAFHEGFADVVALLSVFALKDVVAAVLTEDNGPLIASNALTEEVLKISVLFGLADQMGQELSAVHGKPLRSSIKMTAGRDYMSDPAYQEEHRRGEILVAAMLTAFLRIWSGRIARLGETTPGFKDRGLVVEEGARVADHLLTMAIRALDYTPPTDITFPDYLSALLTIDREVVPDDSRFGYRDTLITSFKDYGIGSSERAGDDGAWSLWEVPLSYGRSRFDSLVRDREEVFRFLWENRRELALGDKGYLEVQSVRACHRIGPDGFILRETVAEYVQILNLKAEELKTEVGIDIPAGVKPWTDIRLFGGGALIFDEYGRLKFHIANGIARTPADRRRQQTRLDALARAGLLSGETTELRVAGLHRARMLAEELP</sequence>
<evidence type="ECO:0000313" key="2">
    <source>
        <dbReference type="Proteomes" id="UP001628281"/>
    </source>
</evidence>
<dbReference type="RefSeq" id="WP_407825353.1">
    <property type="nucleotide sequence ID" value="NZ_JBJLSN010000050.1"/>
</dbReference>